<dbReference type="InterPro" id="IPR013656">
    <property type="entry name" value="PAS_4"/>
</dbReference>
<keyword evidence="9" id="KW-0812">Transmembrane</keyword>
<dbReference type="PROSITE" id="PS50113">
    <property type="entry name" value="PAC"/>
    <property type="match status" value="1"/>
</dbReference>
<dbReference type="PRINTS" id="PR00344">
    <property type="entry name" value="BCTRLSENSOR"/>
</dbReference>
<dbReference type="InterPro" id="IPR004358">
    <property type="entry name" value="Sig_transdc_His_kin-like_C"/>
</dbReference>
<evidence type="ECO:0000256" key="1">
    <source>
        <dbReference type="ARBA" id="ARBA00000085"/>
    </source>
</evidence>
<keyword evidence="9" id="KW-0472">Membrane</keyword>
<evidence type="ECO:0000256" key="7">
    <source>
        <dbReference type="ARBA" id="ARBA00023012"/>
    </source>
</evidence>
<protein>
    <recommendedName>
        <fullName evidence="3">histidine kinase</fullName>
        <ecNumber evidence="3">2.7.13.3</ecNumber>
    </recommendedName>
</protein>
<dbReference type="InterPro" id="IPR000700">
    <property type="entry name" value="PAS-assoc_C"/>
</dbReference>
<dbReference type="Pfam" id="PF00672">
    <property type="entry name" value="HAMP"/>
    <property type="match status" value="1"/>
</dbReference>
<keyword evidence="6" id="KW-0418">Kinase</keyword>
<proteinExistence type="predicted"/>
<dbReference type="InterPro" id="IPR036890">
    <property type="entry name" value="HATPase_C_sf"/>
</dbReference>
<dbReference type="InterPro" id="IPR003661">
    <property type="entry name" value="HisK_dim/P_dom"/>
</dbReference>
<dbReference type="CDD" id="cd00130">
    <property type="entry name" value="PAS"/>
    <property type="match status" value="1"/>
</dbReference>
<evidence type="ECO:0000256" key="4">
    <source>
        <dbReference type="ARBA" id="ARBA00022553"/>
    </source>
</evidence>
<dbReference type="InterPro" id="IPR036097">
    <property type="entry name" value="HisK_dim/P_sf"/>
</dbReference>
<dbReference type="EC" id="2.7.13.3" evidence="3"/>
<dbReference type="SMART" id="SM00304">
    <property type="entry name" value="HAMP"/>
    <property type="match status" value="1"/>
</dbReference>
<evidence type="ECO:0000256" key="9">
    <source>
        <dbReference type="SAM" id="Phobius"/>
    </source>
</evidence>
<gene>
    <name evidence="14" type="ORF">SAMN05216241_10478</name>
</gene>
<feature type="transmembrane region" description="Helical" evidence="9">
    <location>
        <begin position="197"/>
        <end position="216"/>
    </location>
</feature>
<dbReference type="InterPro" id="IPR050736">
    <property type="entry name" value="Sensor_HK_Regulatory"/>
</dbReference>
<keyword evidence="4" id="KW-0597">Phosphoprotein</keyword>
<dbReference type="CDD" id="cd06225">
    <property type="entry name" value="HAMP"/>
    <property type="match status" value="1"/>
</dbReference>
<evidence type="ECO:0000259" key="13">
    <source>
        <dbReference type="PROSITE" id="PS50885"/>
    </source>
</evidence>
<dbReference type="Gene3D" id="3.30.565.10">
    <property type="entry name" value="Histidine kinase-like ATPase, C-terminal domain"/>
    <property type="match status" value="1"/>
</dbReference>
<keyword evidence="15" id="KW-1185">Reference proteome</keyword>
<dbReference type="InterPro" id="IPR003660">
    <property type="entry name" value="HAMP_dom"/>
</dbReference>
<dbReference type="InterPro" id="IPR005467">
    <property type="entry name" value="His_kinase_dom"/>
</dbReference>
<dbReference type="Gene3D" id="1.10.287.130">
    <property type="match status" value="1"/>
</dbReference>
<dbReference type="Proteomes" id="UP000199415">
    <property type="component" value="Unassembled WGS sequence"/>
</dbReference>
<dbReference type="Pfam" id="PF08448">
    <property type="entry name" value="PAS_4"/>
    <property type="match status" value="1"/>
</dbReference>
<comment type="subcellular location">
    <subcellularLocation>
        <location evidence="2">Membrane</location>
    </subcellularLocation>
</comment>
<dbReference type="SUPFAM" id="SSF47384">
    <property type="entry name" value="Homodimeric domain of signal transducing histidine kinase"/>
    <property type="match status" value="1"/>
</dbReference>
<keyword evidence="9" id="KW-1133">Transmembrane helix</keyword>
<dbReference type="InterPro" id="IPR003594">
    <property type="entry name" value="HATPase_dom"/>
</dbReference>
<evidence type="ECO:0000256" key="2">
    <source>
        <dbReference type="ARBA" id="ARBA00004370"/>
    </source>
</evidence>
<reference evidence="14 15" key="1">
    <citation type="submission" date="2016-10" db="EMBL/GenBank/DDBJ databases">
        <authorList>
            <person name="de Groot N.N."/>
        </authorList>
    </citation>
    <scope>NUCLEOTIDE SEQUENCE [LARGE SCALE GENOMIC DNA]</scope>
    <source>
        <strain evidence="14 15">DSM 25584</strain>
    </source>
</reference>
<name>A0A1G7QNG1_9PROT</name>
<dbReference type="Gene3D" id="6.10.340.10">
    <property type="match status" value="1"/>
</dbReference>
<evidence type="ECO:0000256" key="8">
    <source>
        <dbReference type="SAM" id="Coils"/>
    </source>
</evidence>
<dbReference type="OrthoDB" id="8477265at2"/>
<dbReference type="STRING" id="1082479.SAMN05216241_10478"/>
<dbReference type="SMART" id="SM00387">
    <property type="entry name" value="HATPase_c"/>
    <property type="match status" value="1"/>
</dbReference>
<organism evidence="14 15">
    <name type="scientific">Limimonas halophila</name>
    <dbReference type="NCBI Taxonomy" id="1082479"/>
    <lineage>
        <taxon>Bacteria</taxon>
        <taxon>Pseudomonadati</taxon>
        <taxon>Pseudomonadota</taxon>
        <taxon>Alphaproteobacteria</taxon>
        <taxon>Rhodospirillales</taxon>
        <taxon>Rhodovibrionaceae</taxon>
        <taxon>Limimonas</taxon>
    </lineage>
</organism>
<dbReference type="SMART" id="SM00091">
    <property type="entry name" value="PAS"/>
    <property type="match status" value="1"/>
</dbReference>
<feature type="domain" description="PAS" evidence="11">
    <location>
        <begin position="282"/>
        <end position="334"/>
    </location>
</feature>
<sequence>MRLSSAVRRLRAPDIGLKLFVQNAVGGLGMAALIVLVLVVAERSTDALRRVDSVTERTIFLNQQIVEPLGRLRQHTLSLVLAPGAERRATVDAKVAELTEELDGAIARWRRRASGEAAERAARLQTAWTAYKDLIRHTRTQMEAGRREAAYLTVTGRGRKQFAALQSLMTESMGRLNGRSDRLHDQAVTNSVATRNVAIGIALFTALALGLAGWVLTRSISRPVAALTGAMRRLAEGDLDAEVPARERGDEIGRMARTVQIFRENARERERLRAEHAHAEEARTRLLEILENTPDVIGMATPDGRTTYINPATEWLIGLDRDAVAGRTIEQYHPRWATERVLHEALPTALAGGVWTGETALLTADGTEIPVSQVIFAHFDSQGEVIRLSTIMRDISDQKRMERHLVEARDQAAAANAAKTRFLSTMSHELRTPLNAIIGMSEVIRDRLLGDDIEQYASYADDIRKSGGHLLELVNDLLDMSRLEAGRYELNPEPLQTGEILHECARMVEPRAEPAGISLGVDRTAPRLLADERALRQVVLNLLTNAVKFAGEGGRVTVGAARTDAGDLAIAVTDTGPGIAEADLDRVLHPFEKSEERLSSDHQEGTGLGLAITRQLMTLHDGELYLASAPGEGTTATAVFPAGRVLDDGQVRSVAGRSA</sequence>
<dbReference type="SUPFAM" id="SSF55785">
    <property type="entry name" value="PYP-like sensor domain (PAS domain)"/>
    <property type="match status" value="1"/>
</dbReference>
<feature type="domain" description="Histidine kinase" evidence="10">
    <location>
        <begin position="425"/>
        <end position="644"/>
    </location>
</feature>
<dbReference type="SMART" id="SM00388">
    <property type="entry name" value="HisKA"/>
    <property type="match status" value="1"/>
</dbReference>
<feature type="transmembrane region" description="Helical" evidence="9">
    <location>
        <begin position="20"/>
        <end position="41"/>
    </location>
</feature>
<keyword evidence="5" id="KW-0808">Transferase</keyword>
<dbReference type="InterPro" id="IPR035965">
    <property type="entry name" value="PAS-like_dom_sf"/>
</dbReference>
<accession>A0A1G7QNG1</accession>
<evidence type="ECO:0000256" key="5">
    <source>
        <dbReference type="ARBA" id="ARBA00022679"/>
    </source>
</evidence>
<dbReference type="Pfam" id="PF02518">
    <property type="entry name" value="HATPase_c"/>
    <property type="match status" value="1"/>
</dbReference>
<dbReference type="AlphaFoldDB" id="A0A1G7QNG1"/>
<dbReference type="GO" id="GO:0000155">
    <property type="term" value="F:phosphorelay sensor kinase activity"/>
    <property type="evidence" value="ECO:0007669"/>
    <property type="project" value="InterPro"/>
</dbReference>
<dbReference type="Pfam" id="PF00512">
    <property type="entry name" value="HisKA"/>
    <property type="match status" value="1"/>
</dbReference>
<dbReference type="SUPFAM" id="SSF55874">
    <property type="entry name" value="ATPase domain of HSP90 chaperone/DNA topoisomerase II/histidine kinase"/>
    <property type="match status" value="1"/>
</dbReference>
<dbReference type="RefSeq" id="WP_090019474.1">
    <property type="nucleotide sequence ID" value="NZ_FNCE01000004.1"/>
</dbReference>
<evidence type="ECO:0000313" key="15">
    <source>
        <dbReference type="Proteomes" id="UP000199415"/>
    </source>
</evidence>
<dbReference type="NCBIfam" id="TIGR00229">
    <property type="entry name" value="sensory_box"/>
    <property type="match status" value="1"/>
</dbReference>
<evidence type="ECO:0000256" key="6">
    <source>
        <dbReference type="ARBA" id="ARBA00022777"/>
    </source>
</evidence>
<comment type="catalytic activity">
    <reaction evidence="1">
        <text>ATP + protein L-histidine = ADP + protein N-phospho-L-histidine.</text>
        <dbReference type="EC" id="2.7.13.3"/>
    </reaction>
</comment>
<keyword evidence="7" id="KW-0902">Two-component regulatory system</keyword>
<feature type="domain" description="HAMP" evidence="13">
    <location>
        <begin position="218"/>
        <end position="271"/>
    </location>
</feature>
<dbReference type="SUPFAM" id="SSF158472">
    <property type="entry name" value="HAMP domain-like"/>
    <property type="match status" value="1"/>
</dbReference>
<dbReference type="PANTHER" id="PTHR43711">
    <property type="entry name" value="TWO-COMPONENT HISTIDINE KINASE"/>
    <property type="match status" value="1"/>
</dbReference>
<evidence type="ECO:0000259" key="10">
    <source>
        <dbReference type="PROSITE" id="PS50109"/>
    </source>
</evidence>
<evidence type="ECO:0000313" key="14">
    <source>
        <dbReference type="EMBL" id="SDG00042.1"/>
    </source>
</evidence>
<keyword evidence="8" id="KW-0175">Coiled coil</keyword>
<dbReference type="PROSITE" id="PS50112">
    <property type="entry name" value="PAS"/>
    <property type="match status" value="1"/>
</dbReference>
<dbReference type="PANTHER" id="PTHR43711:SF26">
    <property type="entry name" value="SENSOR HISTIDINE KINASE RCSC"/>
    <property type="match status" value="1"/>
</dbReference>
<dbReference type="InterPro" id="IPR000014">
    <property type="entry name" value="PAS"/>
</dbReference>
<dbReference type="GO" id="GO:0016020">
    <property type="term" value="C:membrane"/>
    <property type="evidence" value="ECO:0007669"/>
    <property type="project" value="UniProtKB-SubCell"/>
</dbReference>
<evidence type="ECO:0000259" key="11">
    <source>
        <dbReference type="PROSITE" id="PS50112"/>
    </source>
</evidence>
<feature type="coiled-coil region" evidence="8">
    <location>
        <begin position="262"/>
        <end position="289"/>
    </location>
</feature>
<dbReference type="EMBL" id="FNCE01000004">
    <property type="protein sequence ID" value="SDG00042.1"/>
    <property type="molecule type" value="Genomic_DNA"/>
</dbReference>
<dbReference type="CDD" id="cd00082">
    <property type="entry name" value="HisKA"/>
    <property type="match status" value="1"/>
</dbReference>
<dbReference type="PROSITE" id="PS50109">
    <property type="entry name" value="HIS_KIN"/>
    <property type="match status" value="1"/>
</dbReference>
<evidence type="ECO:0000256" key="3">
    <source>
        <dbReference type="ARBA" id="ARBA00012438"/>
    </source>
</evidence>
<feature type="domain" description="PAC" evidence="12">
    <location>
        <begin position="355"/>
        <end position="407"/>
    </location>
</feature>
<dbReference type="PROSITE" id="PS50885">
    <property type="entry name" value="HAMP"/>
    <property type="match status" value="1"/>
</dbReference>
<evidence type="ECO:0000259" key="12">
    <source>
        <dbReference type="PROSITE" id="PS50113"/>
    </source>
</evidence>
<dbReference type="Gene3D" id="3.30.450.20">
    <property type="entry name" value="PAS domain"/>
    <property type="match status" value="1"/>
</dbReference>